<dbReference type="InterPro" id="IPR050093">
    <property type="entry name" value="ABC_SmlMolc_Importer"/>
</dbReference>
<dbReference type="OrthoDB" id="9802264at2"/>
<evidence type="ECO:0000256" key="1">
    <source>
        <dbReference type="ARBA" id="ARBA00005417"/>
    </source>
</evidence>
<keyword evidence="7" id="KW-1185">Reference proteome</keyword>
<dbReference type="InterPro" id="IPR012340">
    <property type="entry name" value="NA-bd_OB-fold"/>
</dbReference>
<evidence type="ECO:0000313" key="6">
    <source>
        <dbReference type="EMBL" id="OBZ92577.1"/>
    </source>
</evidence>
<accession>A0A1C7NU79</accession>
<dbReference type="Pfam" id="PF08402">
    <property type="entry name" value="TOBE_2"/>
    <property type="match status" value="1"/>
</dbReference>
<dbReference type="EMBL" id="LGLV01000019">
    <property type="protein sequence ID" value="OBZ92577.1"/>
    <property type="molecule type" value="Genomic_DNA"/>
</dbReference>
<dbReference type="PROSITE" id="PS50893">
    <property type="entry name" value="ABC_TRANSPORTER_2"/>
    <property type="match status" value="1"/>
</dbReference>
<dbReference type="InterPro" id="IPR013611">
    <property type="entry name" value="Transp-assoc_OB_typ2"/>
</dbReference>
<dbReference type="GO" id="GO:0016887">
    <property type="term" value="F:ATP hydrolysis activity"/>
    <property type="evidence" value="ECO:0007669"/>
    <property type="project" value="InterPro"/>
</dbReference>
<dbReference type="InterPro" id="IPR003439">
    <property type="entry name" value="ABC_transporter-like_ATP-bd"/>
</dbReference>
<dbReference type="GO" id="GO:0015847">
    <property type="term" value="P:putrescine transport"/>
    <property type="evidence" value="ECO:0007669"/>
    <property type="project" value="UniProtKB-ARBA"/>
</dbReference>
<sequence>MTAPVSVHNATKTFGSFTALDDVSLDIKAGEFIVLLGPSGCGKTTLLSILGGFLSPTRGKVTIGGKEMTNVAPAKRPTTTMFQDYALFPHMKLRDNVGFGLRMRGMGKTERDEKALGFLDLVGLKASADRKPHELSGGQRQRVALARALAVDPDVLLLDEPLGALDLKLRRQMQDELKAIQKRVGTTFVHVTHDQEEAMAIADRIVVMNRGRIEDFGPPADIYMRPRSLFSAGFMGEVNFIPGTVKAVDQVAAIVEIPFGTVGLPIASFTVSAPAAGHAVTLCIRPEHFRRAGDAEGPTVSLGQAEVTGSAFFGTHYRCHLKPAGAADMSIVAHMPQSADVADGQIMPLAVTLADIVALPSGGR</sequence>
<gene>
    <name evidence="6" type="ORF">ADU59_26425</name>
</gene>
<dbReference type="Proteomes" id="UP000093111">
    <property type="component" value="Unassembled WGS sequence"/>
</dbReference>
<comment type="similarity">
    <text evidence="1">Belongs to the ABC transporter superfamily.</text>
</comment>
<dbReference type="GO" id="GO:0005524">
    <property type="term" value="F:ATP binding"/>
    <property type="evidence" value="ECO:0007669"/>
    <property type="project" value="UniProtKB-KW"/>
</dbReference>
<evidence type="ECO:0000256" key="3">
    <source>
        <dbReference type="ARBA" id="ARBA00022741"/>
    </source>
</evidence>
<reference evidence="6 7" key="1">
    <citation type="journal article" date="2016" name="Syst. Appl. Microbiol.">
        <title>Pararhizobium polonicum sp. nov. isolated from tumors on stone fruit rootstocks.</title>
        <authorList>
            <person name="Pulawska J."/>
            <person name="Kuzmanovic N."/>
            <person name="Willems A."/>
            <person name="Pothier J.F."/>
        </authorList>
    </citation>
    <scope>NUCLEOTIDE SEQUENCE [LARGE SCALE GENOMIC DNA]</scope>
    <source>
        <strain evidence="6 7">F5.1</strain>
    </source>
</reference>
<dbReference type="PANTHER" id="PTHR42781">
    <property type="entry name" value="SPERMIDINE/PUTRESCINE IMPORT ATP-BINDING PROTEIN POTA"/>
    <property type="match status" value="1"/>
</dbReference>
<dbReference type="FunFam" id="3.40.50.300:FF:000133">
    <property type="entry name" value="Spermidine/putrescine import ATP-binding protein PotA"/>
    <property type="match status" value="1"/>
</dbReference>
<dbReference type="Gene3D" id="2.40.50.100">
    <property type="match status" value="1"/>
</dbReference>
<dbReference type="InterPro" id="IPR027417">
    <property type="entry name" value="P-loop_NTPase"/>
</dbReference>
<dbReference type="SUPFAM" id="SSF50331">
    <property type="entry name" value="MOP-like"/>
    <property type="match status" value="1"/>
</dbReference>
<dbReference type="STRING" id="1612624.ADU59_26425"/>
<evidence type="ECO:0000256" key="2">
    <source>
        <dbReference type="ARBA" id="ARBA00022448"/>
    </source>
</evidence>
<dbReference type="GO" id="GO:0043190">
    <property type="term" value="C:ATP-binding cassette (ABC) transporter complex"/>
    <property type="evidence" value="ECO:0007669"/>
    <property type="project" value="InterPro"/>
</dbReference>
<dbReference type="RefSeq" id="WP_068958241.1">
    <property type="nucleotide sequence ID" value="NZ_LGLV01000019.1"/>
</dbReference>
<dbReference type="Gene3D" id="3.40.50.300">
    <property type="entry name" value="P-loop containing nucleotide triphosphate hydrolases"/>
    <property type="match status" value="1"/>
</dbReference>
<evidence type="ECO:0000259" key="5">
    <source>
        <dbReference type="PROSITE" id="PS50893"/>
    </source>
</evidence>
<name>A0A1C7NU79_9HYPH</name>
<dbReference type="Pfam" id="PF00005">
    <property type="entry name" value="ABC_tran"/>
    <property type="match status" value="1"/>
</dbReference>
<keyword evidence="2" id="KW-0813">Transport</keyword>
<dbReference type="InterPro" id="IPR017871">
    <property type="entry name" value="ABC_transporter-like_CS"/>
</dbReference>
<dbReference type="PANTHER" id="PTHR42781:SF4">
    <property type="entry name" value="SPERMIDINE_PUTRESCINE IMPORT ATP-BINDING PROTEIN POTA"/>
    <property type="match status" value="1"/>
</dbReference>
<comment type="caution">
    <text evidence="6">The sequence shown here is derived from an EMBL/GenBank/DDBJ whole genome shotgun (WGS) entry which is preliminary data.</text>
</comment>
<dbReference type="AlphaFoldDB" id="A0A1C7NU79"/>
<evidence type="ECO:0000313" key="7">
    <source>
        <dbReference type="Proteomes" id="UP000093111"/>
    </source>
</evidence>
<feature type="domain" description="ABC transporter" evidence="5">
    <location>
        <begin position="5"/>
        <end position="235"/>
    </location>
</feature>
<dbReference type="GO" id="GO:0022857">
    <property type="term" value="F:transmembrane transporter activity"/>
    <property type="evidence" value="ECO:0007669"/>
    <property type="project" value="InterPro"/>
</dbReference>
<organism evidence="6 7">
    <name type="scientific">Pararhizobium polonicum</name>
    <dbReference type="NCBI Taxonomy" id="1612624"/>
    <lineage>
        <taxon>Bacteria</taxon>
        <taxon>Pseudomonadati</taxon>
        <taxon>Pseudomonadota</taxon>
        <taxon>Alphaproteobacteria</taxon>
        <taxon>Hyphomicrobiales</taxon>
        <taxon>Rhizobiaceae</taxon>
        <taxon>Rhizobium/Agrobacterium group</taxon>
        <taxon>Pararhizobium</taxon>
    </lineage>
</organism>
<proteinExistence type="inferred from homology"/>
<dbReference type="InterPro" id="IPR003593">
    <property type="entry name" value="AAA+_ATPase"/>
</dbReference>
<dbReference type="SUPFAM" id="SSF52540">
    <property type="entry name" value="P-loop containing nucleoside triphosphate hydrolases"/>
    <property type="match status" value="1"/>
</dbReference>
<dbReference type="PROSITE" id="PS00211">
    <property type="entry name" value="ABC_TRANSPORTER_1"/>
    <property type="match status" value="1"/>
</dbReference>
<dbReference type="SMART" id="SM00382">
    <property type="entry name" value="AAA"/>
    <property type="match status" value="1"/>
</dbReference>
<evidence type="ECO:0000256" key="4">
    <source>
        <dbReference type="ARBA" id="ARBA00022840"/>
    </source>
</evidence>
<dbReference type="InterPro" id="IPR008995">
    <property type="entry name" value="Mo/tungstate-bd_C_term_dom"/>
</dbReference>
<protein>
    <submittedName>
        <fullName evidence="6">Spermidine/putrescine ABC transporter ATP-binding protein</fullName>
    </submittedName>
</protein>
<keyword evidence="4 6" id="KW-0067">ATP-binding</keyword>
<dbReference type="Gene3D" id="2.40.50.140">
    <property type="entry name" value="Nucleic acid-binding proteins"/>
    <property type="match status" value="1"/>
</dbReference>
<dbReference type="PATRIC" id="fig|1612624.7.peg.3009"/>
<keyword evidence="3" id="KW-0547">Nucleotide-binding</keyword>